<evidence type="ECO:0000313" key="1">
    <source>
        <dbReference type="EMBL" id="ADO67034.1"/>
    </source>
</evidence>
<name>E3T4C1_CROVB</name>
<dbReference type="InterPro" id="IPR051251">
    <property type="entry name" value="STK_FNIP-Repeat"/>
</dbReference>
<dbReference type="EMBL" id="GU244497">
    <property type="protein sequence ID" value="ADO67034.1"/>
    <property type="molecule type" value="Genomic_DNA"/>
</dbReference>
<protein>
    <recommendedName>
        <fullName evidence="3">FNIP repeat-containing protein</fullName>
    </recommendedName>
</protein>
<keyword evidence="2" id="KW-1185">Reference proteome</keyword>
<proteinExistence type="predicted"/>
<evidence type="ECO:0000313" key="2">
    <source>
        <dbReference type="Proteomes" id="UP000029781"/>
    </source>
</evidence>
<accession>E3T4C1</accession>
<reference evidence="1 2" key="1">
    <citation type="journal article" date="2010" name="Proc. Natl. Acad. Sci. U.S.A.">
        <title>Giant virus with a remarkable complement of genes infects marine zooplankton.</title>
        <authorList>
            <person name="Fischer M.G."/>
            <person name="Allen M.J."/>
            <person name="Wilson W.H."/>
            <person name="Suttle C.A."/>
        </authorList>
    </citation>
    <scope>NUCLEOTIDE SEQUENCE [LARGE SCALE GENOMIC DNA]</scope>
    <source>
        <strain evidence="1 2">BV-PW1</strain>
    </source>
</reference>
<organism evidence="1 2">
    <name type="scientific">Cafeteria roenbergensis virus (strain BV-PW1)</name>
    <name type="common">CroV</name>
    <dbReference type="NCBI Taxonomy" id="693272"/>
    <lineage>
        <taxon>Viruses</taxon>
        <taxon>Varidnaviria</taxon>
        <taxon>Bamfordvirae</taxon>
        <taxon>Nucleocytoviricota</taxon>
        <taxon>Megaviricetes</taxon>
        <taxon>Imitervirales</taxon>
        <taxon>Mimiviridae</taxon>
        <taxon>Aliimimivirinae</taxon>
        <taxon>Rheavirus</taxon>
        <taxon>Rheavirus sinusmexicani</taxon>
    </lineage>
</organism>
<dbReference type="PANTHER" id="PTHR32134">
    <property type="entry name" value="FNIP REPEAT-CONTAINING PROTEIN"/>
    <property type="match status" value="1"/>
</dbReference>
<dbReference type="Pfam" id="PF05725">
    <property type="entry name" value="FNIP"/>
    <property type="match status" value="1"/>
</dbReference>
<dbReference type="RefSeq" id="YP_003969633.1">
    <property type="nucleotide sequence ID" value="NC_014637.1"/>
</dbReference>
<dbReference type="GeneID" id="9887947"/>
<gene>
    <name evidence="1" type="ORF">crov001</name>
</gene>
<dbReference type="KEGG" id="vg:9887947"/>
<sequence length="138" mass="15430">MSKLEITISDDLNKITPNITKLDFTSEFDSPTDWECVRLIDSPIDSPIAGPSACPTDRECVSPIGSPIVRDLANRDIVLPKSLTHLTFGTNFNQKIEENVLPKSLTHLTFGGDYNQKIEENVLPKSLTHLTFGFYYSE</sequence>
<dbReference type="Proteomes" id="UP000029781">
    <property type="component" value="Segment"/>
</dbReference>
<evidence type="ECO:0008006" key="3">
    <source>
        <dbReference type="Google" id="ProtNLM"/>
    </source>
</evidence>
<organismHost>
    <name type="scientific">Cafeteria roenbergensis</name>
    <name type="common">Marine flagellate</name>
    <dbReference type="NCBI Taxonomy" id="33653"/>
</organismHost>
<dbReference type="PANTHER" id="PTHR32134:SF169">
    <property type="entry name" value="FNIP REPEAT-CONTAINING PROTEIN-RELATED"/>
    <property type="match status" value="1"/>
</dbReference>
<dbReference type="InterPro" id="IPR008615">
    <property type="entry name" value="FNIP"/>
</dbReference>